<dbReference type="HOGENOM" id="CLU_1205146_0_0_1"/>
<dbReference type="OrthoDB" id="3745836at2759"/>
<name>R0K398_EXST2</name>
<evidence type="ECO:0000256" key="1">
    <source>
        <dbReference type="SAM" id="MobiDB-lite"/>
    </source>
</evidence>
<evidence type="ECO:0000313" key="3">
    <source>
        <dbReference type="Proteomes" id="UP000016935"/>
    </source>
</evidence>
<dbReference type="RefSeq" id="XP_008024727.1">
    <property type="nucleotide sequence ID" value="XM_008026536.1"/>
</dbReference>
<dbReference type="GeneID" id="19404465"/>
<gene>
    <name evidence="2" type="ORF">SETTUDRAFT_39350</name>
</gene>
<protein>
    <submittedName>
        <fullName evidence="2">Uncharacterized protein</fullName>
    </submittedName>
</protein>
<dbReference type="eggNOG" id="ENOG502SX3Z">
    <property type="taxonomic scope" value="Eukaryota"/>
</dbReference>
<accession>R0K398</accession>
<evidence type="ECO:0000313" key="2">
    <source>
        <dbReference type="EMBL" id="EOA87563.1"/>
    </source>
</evidence>
<dbReference type="AlphaFoldDB" id="R0K398"/>
<reference evidence="2 3" key="1">
    <citation type="journal article" date="2012" name="PLoS Pathog.">
        <title>Diverse lifestyles and strategies of plant pathogenesis encoded in the genomes of eighteen Dothideomycetes fungi.</title>
        <authorList>
            <person name="Ohm R.A."/>
            <person name="Feau N."/>
            <person name="Henrissat B."/>
            <person name="Schoch C.L."/>
            <person name="Horwitz B.A."/>
            <person name="Barry K.W."/>
            <person name="Condon B.J."/>
            <person name="Copeland A.C."/>
            <person name="Dhillon B."/>
            <person name="Glaser F."/>
            <person name="Hesse C.N."/>
            <person name="Kosti I."/>
            <person name="LaButti K."/>
            <person name="Lindquist E.A."/>
            <person name="Lucas S."/>
            <person name="Salamov A.A."/>
            <person name="Bradshaw R.E."/>
            <person name="Ciuffetti L."/>
            <person name="Hamelin R.C."/>
            <person name="Kema G.H.J."/>
            <person name="Lawrence C."/>
            <person name="Scott J.A."/>
            <person name="Spatafora J.W."/>
            <person name="Turgeon B.G."/>
            <person name="de Wit P.J.G.M."/>
            <person name="Zhong S."/>
            <person name="Goodwin S.B."/>
            <person name="Grigoriev I.V."/>
        </authorList>
    </citation>
    <scope>NUCLEOTIDE SEQUENCE [LARGE SCALE GENOMIC DNA]</scope>
    <source>
        <strain evidence="3">28A</strain>
    </source>
</reference>
<organism evidence="2 3">
    <name type="scientific">Exserohilum turcicum (strain 28A)</name>
    <name type="common">Northern leaf blight fungus</name>
    <name type="synonym">Setosphaeria turcica</name>
    <dbReference type="NCBI Taxonomy" id="671987"/>
    <lineage>
        <taxon>Eukaryota</taxon>
        <taxon>Fungi</taxon>
        <taxon>Dikarya</taxon>
        <taxon>Ascomycota</taxon>
        <taxon>Pezizomycotina</taxon>
        <taxon>Dothideomycetes</taxon>
        <taxon>Pleosporomycetidae</taxon>
        <taxon>Pleosporales</taxon>
        <taxon>Pleosporineae</taxon>
        <taxon>Pleosporaceae</taxon>
        <taxon>Exserohilum</taxon>
    </lineage>
</organism>
<dbReference type="Proteomes" id="UP000016935">
    <property type="component" value="Unassembled WGS sequence"/>
</dbReference>
<reference evidence="2 3" key="2">
    <citation type="journal article" date="2013" name="PLoS Genet.">
        <title>Comparative genome structure, secondary metabolite, and effector coding capacity across Cochliobolus pathogens.</title>
        <authorList>
            <person name="Condon B.J."/>
            <person name="Leng Y."/>
            <person name="Wu D."/>
            <person name="Bushley K.E."/>
            <person name="Ohm R.A."/>
            <person name="Otillar R."/>
            <person name="Martin J."/>
            <person name="Schackwitz W."/>
            <person name="Grimwood J."/>
            <person name="MohdZainudin N."/>
            <person name="Xue C."/>
            <person name="Wang R."/>
            <person name="Manning V.A."/>
            <person name="Dhillon B."/>
            <person name="Tu Z.J."/>
            <person name="Steffenson B.J."/>
            <person name="Salamov A."/>
            <person name="Sun H."/>
            <person name="Lowry S."/>
            <person name="LaButti K."/>
            <person name="Han J."/>
            <person name="Copeland A."/>
            <person name="Lindquist E."/>
            <person name="Barry K."/>
            <person name="Schmutz J."/>
            <person name="Baker S.E."/>
            <person name="Ciuffetti L.M."/>
            <person name="Grigoriev I.V."/>
            <person name="Zhong S."/>
            <person name="Turgeon B.G."/>
        </authorList>
    </citation>
    <scope>NUCLEOTIDE SEQUENCE [LARGE SCALE GENOMIC DNA]</scope>
    <source>
        <strain evidence="3">28A</strain>
    </source>
</reference>
<sequence length="284" mass="30931">MTMRPPAAAAAVAVPHSPISTPTLYTSSDVKCNAALSTALIHLVNHAFSTSHSSTAGSTAKWDLGIPRFADTRELHAMLSDERSVVAVLFDDGDAEPHGSGNGSGNTREDSSLSPRKPIACAAAVPWTGGWRRPATSSSSSSSPPERGWELKTVCVLAEPAYTRRGLAVQLLACLETHLVAVERAAGGEIRTIQKQQQQQQQRSKGEKEDEDEEGIVALWIQAVECLNGVYWRKRGFRDIRRSVEGAGTWGCEEGAFEIVVLRRDVRFTVDGEGEREREREHRA</sequence>
<keyword evidence="3" id="KW-1185">Reference proteome</keyword>
<proteinExistence type="predicted"/>
<feature type="region of interest" description="Disordered" evidence="1">
    <location>
        <begin position="191"/>
        <end position="210"/>
    </location>
</feature>
<feature type="region of interest" description="Disordered" evidence="1">
    <location>
        <begin position="92"/>
        <end position="115"/>
    </location>
</feature>
<dbReference type="EMBL" id="KB908581">
    <property type="protein sequence ID" value="EOA87563.1"/>
    <property type="molecule type" value="Genomic_DNA"/>
</dbReference>